<reference evidence="2 3" key="1">
    <citation type="journal article" date="2016" name="Nat. Commun.">
        <title>Thousands of microbial genomes shed light on interconnected biogeochemical processes in an aquifer system.</title>
        <authorList>
            <person name="Anantharaman K."/>
            <person name="Brown C.T."/>
            <person name="Hug L.A."/>
            <person name="Sharon I."/>
            <person name="Castelle C.J."/>
            <person name="Probst A.J."/>
            <person name="Thomas B.C."/>
            <person name="Singh A."/>
            <person name="Wilkins M.J."/>
            <person name="Karaoz U."/>
            <person name="Brodie E.L."/>
            <person name="Williams K.H."/>
            <person name="Hubbard S.S."/>
            <person name="Banfield J.F."/>
        </authorList>
    </citation>
    <scope>NUCLEOTIDE SEQUENCE [LARGE SCALE GENOMIC DNA]</scope>
</reference>
<dbReference type="AlphaFoldDB" id="A0A1F5WZE7"/>
<name>A0A1F5WZE7_9BACT</name>
<evidence type="ECO:0000313" key="3">
    <source>
        <dbReference type="Proteomes" id="UP000178114"/>
    </source>
</evidence>
<feature type="transmembrane region" description="Helical" evidence="1">
    <location>
        <begin position="6"/>
        <end position="34"/>
    </location>
</feature>
<keyword evidence="1" id="KW-0812">Transmembrane</keyword>
<dbReference type="Proteomes" id="UP000178114">
    <property type="component" value="Unassembled WGS sequence"/>
</dbReference>
<comment type="caution">
    <text evidence="2">The sequence shown here is derived from an EMBL/GenBank/DDBJ whole genome shotgun (WGS) entry which is preliminary data.</text>
</comment>
<evidence type="ECO:0000256" key="1">
    <source>
        <dbReference type="SAM" id="Phobius"/>
    </source>
</evidence>
<dbReference type="EMBL" id="MFID01000020">
    <property type="protein sequence ID" value="OGF81010.1"/>
    <property type="molecule type" value="Genomic_DNA"/>
</dbReference>
<organism evidence="2 3">
    <name type="scientific">Candidatus Giovannonibacteria bacterium RIFCSPLOWO2_01_FULL_45_34</name>
    <dbReference type="NCBI Taxonomy" id="1798351"/>
    <lineage>
        <taxon>Bacteria</taxon>
        <taxon>Candidatus Giovannoniibacteriota</taxon>
    </lineage>
</organism>
<keyword evidence="1" id="KW-1133">Transmembrane helix</keyword>
<evidence type="ECO:0000313" key="2">
    <source>
        <dbReference type="EMBL" id="OGF81010.1"/>
    </source>
</evidence>
<gene>
    <name evidence="2" type="ORF">A2930_00120</name>
</gene>
<sequence length="70" mass="7433">MVLAHFAVGLVLGLILNVVVAIVSAILVCFLSFRFLIGEAPGESKFALLVAITGGMIFSWIALAIAHFIF</sequence>
<feature type="transmembrane region" description="Helical" evidence="1">
    <location>
        <begin position="46"/>
        <end position="69"/>
    </location>
</feature>
<accession>A0A1F5WZE7</accession>
<proteinExistence type="predicted"/>
<keyword evidence="1" id="KW-0472">Membrane</keyword>
<protein>
    <submittedName>
        <fullName evidence="2">Uncharacterized protein</fullName>
    </submittedName>
</protein>